<comment type="cofactor">
    <cofactor evidence="1">
        <name>FMN</name>
        <dbReference type="ChEBI" id="CHEBI:58210"/>
    </cofactor>
</comment>
<protein>
    <submittedName>
        <fullName evidence="5">Flavodoxin</fullName>
    </submittedName>
</protein>
<evidence type="ECO:0000256" key="1">
    <source>
        <dbReference type="ARBA" id="ARBA00001917"/>
    </source>
</evidence>
<gene>
    <name evidence="5" type="ORF">J3U76_13375</name>
</gene>
<organism evidence="5 6">
    <name type="scientific">Oceanisphaera pacifica</name>
    <dbReference type="NCBI Taxonomy" id="2818389"/>
    <lineage>
        <taxon>Bacteria</taxon>
        <taxon>Pseudomonadati</taxon>
        <taxon>Pseudomonadota</taxon>
        <taxon>Gammaproteobacteria</taxon>
        <taxon>Aeromonadales</taxon>
        <taxon>Aeromonadaceae</taxon>
        <taxon>Oceanisphaera</taxon>
    </lineage>
</organism>
<dbReference type="Proteomes" id="UP000664882">
    <property type="component" value="Unassembled WGS sequence"/>
</dbReference>
<proteinExistence type="predicted"/>
<dbReference type="InterPro" id="IPR008254">
    <property type="entry name" value="Flavodoxin/NO_synth"/>
</dbReference>
<dbReference type="NCBIfam" id="NF005989">
    <property type="entry name" value="PRK08105.1"/>
    <property type="match status" value="1"/>
</dbReference>
<keyword evidence="2" id="KW-0285">Flavoprotein</keyword>
<feature type="domain" description="Flavodoxin-like" evidence="4">
    <location>
        <begin position="4"/>
        <end position="143"/>
    </location>
</feature>
<dbReference type="PANTHER" id="PTHR19384">
    <property type="entry name" value="NITRIC OXIDE SYNTHASE-RELATED"/>
    <property type="match status" value="1"/>
</dbReference>
<sequence length="146" mass="15961">MAAVDIIVGTVYGSAFLVAETLEEALVSAGHQVELHEEAELADLDTSHFWLWVTSTTGQGELPPNLLPLFEELRETCPPMPELRYAQVTLGDSSYDHYCGAGALLKAQLDELQAVAVTDELQVDASETMDPEEPALAWLTGWMDKI</sequence>
<keyword evidence="3" id="KW-0288">FMN</keyword>
<evidence type="ECO:0000256" key="2">
    <source>
        <dbReference type="ARBA" id="ARBA00022630"/>
    </source>
</evidence>
<dbReference type="InterPro" id="IPR029039">
    <property type="entry name" value="Flavoprotein-like_sf"/>
</dbReference>
<comment type="caution">
    <text evidence="5">The sequence shown here is derived from an EMBL/GenBank/DDBJ whole genome shotgun (WGS) entry which is preliminary data.</text>
</comment>
<dbReference type="Pfam" id="PF00258">
    <property type="entry name" value="Flavodoxin_1"/>
    <property type="match status" value="1"/>
</dbReference>
<dbReference type="PROSITE" id="PS50902">
    <property type="entry name" value="FLAVODOXIN_LIKE"/>
    <property type="match status" value="1"/>
</dbReference>
<name>A0ABS3NJ39_9GAMM</name>
<keyword evidence="6" id="KW-1185">Reference proteome</keyword>
<evidence type="ECO:0000256" key="3">
    <source>
        <dbReference type="ARBA" id="ARBA00022643"/>
    </source>
</evidence>
<evidence type="ECO:0000313" key="5">
    <source>
        <dbReference type="EMBL" id="MBO1520604.1"/>
    </source>
</evidence>
<dbReference type="SUPFAM" id="SSF52218">
    <property type="entry name" value="Flavoproteins"/>
    <property type="match status" value="1"/>
</dbReference>
<reference evidence="5 6" key="1">
    <citation type="submission" date="2021-03" db="EMBL/GenBank/DDBJ databases">
        <title>Oceanisphaera sp. nov., isolated from the intestine.</title>
        <authorList>
            <person name="Zhao L.-H."/>
            <person name="Shi L.-F."/>
        </authorList>
    </citation>
    <scope>NUCLEOTIDE SEQUENCE [LARGE SCALE GENOMIC DNA]</scope>
    <source>
        <strain evidence="5 6">DM8</strain>
    </source>
</reference>
<evidence type="ECO:0000313" key="6">
    <source>
        <dbReference type="Proteomes" id="UP000664882"/>
    </source>
</evidence>
<accession>A0ABS3NJ39</accession>
<evidence type="ECO:0000259" key="4">
    <source>
        <dbReference type="PROSITE" id="PS50902"/>
    </source>
</evidence>
<dbReference type="Gene3D" id="3.40.50.360">
    <property type="match status" value="1"/>
</dbReference>
<dbReference type="PANTHER" id="PTHR19384:SF128">
    <property type="entry name" value="NADPH OXIDOREDUCTASE A"/>
    <property type="match status" value="1"/>
</dbReference>
<dbReference type="EMBL" id="JAGDFX010000021">
    <property type="protein sequence ID" value="MBO1520604.1"/>
    <property type="molecule type" value="Genomic_DNA"/>
</dbReference>
<dbReference type="RefSeq" id="WP_208006473.1">
    <property type="nucleotide sequence ID" value="NZ_JAGDFX010000021.1"/>
</dbReference>